<keyword evidence="5 9" id="KW-0378">Hydrolase</keyword>
<dbReference type="InterPro" id="IPR036457">
    <property type="entry name" value="PPM-type-like_dom_sf"/>
</dbReference>
<keyword evidence="4" id="KW-0479">Metal-binding</keyword>
<evidence type="ECO:0000256" key="1">
    <source>
        <dbReference type="ARBA" id="ARBA00001936"/>
    </source>
</evidence>
<accession>A0AAF0WVF5</accession>
<dbReference type="EC" id="3.1.3.16" evidence="3"/>
<dbReference type="PROSITE" id="PS01032">
    <property type="entry name" value="PPM_1"/>
    <property type="match status" value="1"/>
</dbReference>
<evidence type="ECO:0000256" key="5">
    <source>
        <dbReference type="ARBA" id="ARBA00022801"/>
    </source>
</evidence>
<dbReference type="GO" id="GO:0046872">
    <property type="term" value="F:metal ion binding"/>
    <property type="evidence" value="ECO:0007669"/>
    <property type="project" value="UniProtKB-KW"/>
</dbReference>
<evidence type="ECO:0000256" key="3">
    <source>
        <dbReference type="ARBA" id="ARBA00013081"/>
    </source>
</evidence>
<dbReference type="InterPro" id="IPR015655">
    <property type="entry name" value="PP2C"/>
</dbReference>
<dbReference type="PANTHER" id="PTHR47992">
    <property type="entry name" value="PROTEIN PHOSPHATASE"/>
    <property type="match status" value="1"/>
</dbReference>
<proteinExistence type="inferred from homology"/>
<dbReference type="SMART" id="SM00332">
    <property type="entry name" value="PP2Cc"/>
    <property type="match status" value="1"/>
</dbReference>
<organism evidence="12 13">
    <name type="scientific">Daucus carota subsp. sativus</name>
    <name type="common">Carrot</name>
    <dbReference type="NCBI Taxonomy" id="79200"/>
    <lineage>
        <taxon>Eukaryota</taxon>
        <taxon>Viridiplantae</taxon>
        <taxon>Streptophyta</taxon>
        <taxon>Embryophyta</taxon>
        <taxon>Tracheophyta</taxon>
        <taxon>Spermatophyta</taxon>
        <taxon>Magnoliopsida</taxon>
        <taxon>eudicotyledons</taxon>
        <taxon>Gunneridae</taxon>
        <taxon>Pentapetalae</taxon>
        <taxon>asterids</taxon>
        <taxon>campanulids</taxon>
        <taxon>Apiales</taxon>
        <taxon>Apiaceae</taxon>
        <taxon>Apioideae</taxon>
        <taxon>Scandiceae</taxon>
        <taxon>Daucinae</taxon>
        <taxon>Daucus</taxon>
        <taxon>Daucus sect. Daucus</taxon>
    </lineage>
</organism>
<gene>
    <name evidence="12" type="ORF">DCAR_0314167</name>
</gene>
<evidence type="ECO:0000256" key="4">
    <source>
        <dbReference type="ARBA" id="ARBA00022723"/>
    </source>
</evidence>
<dbReference type="GO" id="GO:0004722">
    <property type="term" value="F:protein serine/threonine phosphatase activity"/>
    <property type="evidence" value="ECO:0007669"/>
    <property type="project" value="UniProtKB-EC"/>
</dbReference>
<dbReference type="InterPro" id="IPR001932">
    <property type="entry name" value="PPM-type_phosphatase-like_dom"/>
</dbReference>
<feature type="domain" description="PPM-type phosphatase" evidence="11">
    <location>
        <begin position="59"/>
        <end position="340"/>
    </location>
</feature>
<dbReference type="Proteomes" id="UP000077755">
    <property type="component" value="Chromosome 3"/>
</dbReference>
<evidence type="ECO:0000313" key="12">
    <source>
        <dbReference type="EMBL" id="WOG94870.1"/>
    </source>
</evidence>
<dbReference type="AlphaFoldDB" id="A0AAF0WVF5"/>
<keyword evidence="8" id="KW-0464">Manganese</keyword>
<evidence type="ECO:0000256" key="2">
    <source>
        <dbReference type="ARBA" id="ARBA00001946"/>
    </source>
</evidence>
<protein>
    <recommendedName>
        <fullName evidence="3">protein-serine/threonine phosphatase</fullName>
        <ecNumber evidence="3">3.1.3.16</ecNumber>
    </recommendedName>
</protein>
<reference evidence="12" key="2">
    <citation type="submission" date="2022-03" db="EMBL/GenBank/DDBJ databases">
        <title>Draft title - Genomic analysis of global carrot germplasm unveils the trajectory of domestication and the origin of high carotenoid orange carrot.</title>
        <authorList>
            <person name="Iorizzo M."/>
            <person name="Ellison S."/>
            <person name="Senalik D."/>
            <person name="Macko-Podgorni A."/>
            <person name="Grzebelus D."/>
            <person name="Bostan H."/>
            <person name="Rolling W."/>
            <person name="Curaba J."/>
            <person name="Simon P."/>
        </authorList>
    </citation>
    <scope>NUCLEOTIDE SEQUENCE</scope>
    <source>
        <tissue evidence="12">Leaf</tissue>
    </source>
</reference>
<keyword evidence="6" id="KW-0460">Magnesium</keyword>
<reference evidence="12" key="1">
    <citation type="journal article" date="2016" name="Nat. Genet.">
        <title>A high-quality carrot genome assembly provides new insights into carotenoid accumulation and asterid genome evolution.</title>
        <authorList>
            <person name="Iorizzo M."/>
            <person name="Ellison S."/>
            <person name="Senalik D."/>
            <person name="Zeng P."/>
            <person name="Satapoomin P."/>
            <person name="Huang J."/>
            <person name="Bowman M."/>
            <person name="Iovene M."/>
            <person name="Sanseverino W."/>
            <person name="Cavagnaro P."/>
            <person name="Yildiz M."/>
            <person name="Macko-Podgorni A."/>
            <person name="Moranska E."/>
            <person name="Grzebelus E."/>
            <person name="Grzebelus D."/>
            <person name="Ashrafi H."/>
            <person name="Zheng Z."/>
            <person name="Cheng S."/>
            <person name="Spooner D."/>
            <person name="Van Deynze A."/>
            <person name="Simon P."/>
        </authorList>
    </citation>
    <scope>NUCLEOTIDE SEQUENCE</scope>
    <source>
        <tissue evidence="12">Leaf</tissue>
    </source>
</reference>
<dbReference type="Gene3D" id="3.60.40.10">
    <property type="entry name" value="PPM-type phosphatase domain"/>
    <property type="match status" value="1"/>
</dbReference>
<sequence length="340" mass="37648">MMVVAFLGVLVYALTVMAQEVSVSCMMAYDEGGAPAVFQSLECPQWDFPAKILQNQTDNCQFATIQGYRDYQEDRVTCNLDFKIPVLGKNGPKEIVVGVLAIFDGHGGKEASEMASKYLLDYFLLHVIFCTYKQSILLQNKHESVSQGRNNTENDILTLTSSQEVLPLTDDLPIYKILKEALLGAIRDIDMKFSLEALDNNYVSGSTATVVLLLDGTFLVANIGDSKALLCSFEDHPVKLWANELTNDHHPSRDDEKARIEAAGGFVRVWGVPRVNGVLAVSRSIGDIYLKRYGVIATPEVRDWDSLKTRDICTSVLQLTEQPSKTSKLCTSGRYSSLDS</sequence>
<comment type="similarity">
    <text evidence="9">Belongs to the PP2C family.</text>
</comment>
<evidence type="ECO:0000256" key="10">
    <source>
        <dbReference type="SAM" id="SignalP"/>
    </source>
</evidence>
<dbReference type="SUPFAM" id="SSF81606">
    <property type="entry name" value="PP2C-like"/>
    <property type="match status" value="1"/>
</dbReference>
<evidence type="ECO:0000259" key="11">
    <source>
        <dbReference type="PROSITE" id="PS51746"/>
    </source>
</evidence>
<feature type="chain" id="PRO_5042111958" description="protein-serine/threonine phosphatase" evidence="10">
    <location>
        <begin position="19"/>
        <end position="340"/>
    </location>
</feature>
<dbReference type="EMBL" id="CP093345">
    <property type="protein sequence ID" value="WOG94870.1"/>
    <property type="molecule type" value="Genomic_DNA"/>
</dbReference>
<evidence type="ECO:0000256" key="9">
    <source>
        <dbReference type="RuleBase" id="RU003465"/>
    </source>
</evidence>
<comment type="cofactor">
    <cofactor evidence="2">
        <name>Mg(2+)</name>
        <dbReference type="ChEBI" id="CHEBI:18420"/>
    </cofactor>
</comment>
<evidence type="ECO:0000256" key="8">
    <source>
        <dbReference type="ARBA" id="ARBA00023211"/>
    </source>
</evidence>
<keyword evidence="13" id="KW-1185">Reference proteome</keyword>
<evidence type="ECO:0000313" key="13">
    <source>
        <dbReference type="Proteomes" id="UP000077755"/>
    </source>
</evidence>
<name>A0AAF0WVF5_DAUCS</name>
<evidence type="ECO:0000256" key="7">
    <source>
        <dbReference type="ARBA" id="ARBA00022912"/>
    </source>
</evidence>
<feature type="signal peptide" evidence="10">
    <location>
        <begin position="1"/>
        <end position="18"/>
    </location>
</feature>
<dbReference type="InterPro" id="IPR000222">
    <property type="entry name" value="PP2C_BS"/>
</dbReference>
<dbReference type="PROSITE" id="PS51746">
    <property type="entry name" value="PPM_2"/>
    <property type="match status" value="1"/>
</dbReference>
<dbReference type="CDD" id="cd00143">
    <property type="entry name" value="PP2Cc"/>
    <property type="match status" value="1"/>
</dbReference>
<dbReference type="Pfam" id="PF00481">
    <property type="entry name" value="PP2C"/>
    <property type="match status" value="1"/>
</dbReference>
<keyword evidence="10" id="KW-0732">Signal</keyword>
<keyword evidence="7 9" id="KW-0904">Protein phosphatase</keyword>
<comment type="cofactor">
    <cofactor evidence="1">
        <name>Mn(2+)</name>
        <dbReference type="ChEBI" id="CHEBI:29035"/>
    </cofactor>
</comment>
<evidence type="ECO:0000256" key="6">
    <source>
        <dbReference type="ARBA" id="ARBA00022842"/>
    </source>
</evidence>